<dbReference type="InterPro" id="IPR028914">
    <property type="entry name" value="Tox-MPTase2_dom"/>
</dbReference>
<dbReference type="Pfam" id="PF20041">
    <property type="entry name" value="DUF6443"/>
    <property type="match status" value="1"/>
</dbReference>
<dbReference type="Proteomes" id="UP001235513">
    <property type="component" value="Unassembled WGS sequence"/>
</dbReference>
<accession>A0ABT9SU45</accession>
<dbReference type="Gene3D" id="2.180.10.10">
    <property type="entry name" value="RHS repeat-associated core"/>
    <property type="match status" value="1"/>
</dbReference>
<keyword evidence="6" id="KW-1185">Reference proteome</keyword>
<evidence type="ECO:0000259" key="4">
    <source>
        <dbReference type="Pfam" id="PF20041"/>
    </source>
</evidence>
<dbReference type="NCBIfam" id="TIGR03696">
    <property type="entry name" value="Rhs_assc_core"/>
    <property type="match status" value="1"/>
</dbReference>
<dbReference type="PANTHER" id="PTHR32305">
    <property type="match status" value="1"/>
</dbReference>
<gene>
    <name evidence="5" type="ORF">J2T04_003893</name>
</gene>
<organism evidence="5 6">
    <name type="scientific">Chryseobacterium lathyri</name>
    <dbReference type="NCBI Taxonomy" id="395933"/>
    <lineage>
        <taxon>Bacteria</taxon>
        <taxon>Pseudomonadati</taxon>
        <taxon>Bacteroidota</taxon>
        <taxon>Flavobacteriia</taxon>
        <taxon>Flavobacteriales</taxon>
        <taxon>Weeksellaceae</taxon>
        <taxon>Chryseobacterium group</taxon>
        <taxon>Chryseobacterium</taxon>
    </lineage>
</organism>
<feature type="compositionally biased region" description="Polar residues" evidence="1">
    <location>
        <begin position="1204"/>
        <end position="1213"/>
    </location>
</feature>
<feature type="domain" description="Tox-MPTase2" evidence="3">
    <location>
        <begin position="988"/>
        <end position="1183"/>
    </location>
</feature>
<name>A0ABT9SU45_9FLAO</name>
<reference evidence="5 6" key="1">
    <citation type="submission" date="2023-07" db="EMBL/GenBank/DDBJ databases">
        <title>Sorghum-associated microbial communities from plants grown in Nebraska, USA.</title>
        <authorList>
            <person name="Schachtman D."/>
        </authorList>
    </citation>
    <scope>NUCLEOTIDE SEQUENCE [LARGE SCALE GENOMIC DNA]</scope>
    <source>
        <strain evidence="5 6">CC351</strain>
    </source>
</reference>
<protein>
    <submittedName>
        <fullName evidence="5">RHS repeat-associated protein</fullName>
    </submittedName>
</protein>
<evidence type="ECO:0000256" key="2">
    <source>
        <dbReference type="SAM" id="SignalP"/>
    </source>
</evidence>
<feature type="signal peptide" evidence="2">
    <location>
        <begin position="1"/>
        <end position="19"/>
    </location>
</feature>
<dbReference type="InterPro" id="IPR045619">
    <property type="entry name" value="DUF6443"/>
</dbReference>
<dbReference type="InterPro" id="IPR022385">
    <property type="entry name" value="Rhs_assc_core"/>
</dbReference>
<evidence type="ECO:0000259" key="3">
    <source>
        <dbReference type="Pfam" id="PF15638"/>
    </source>
</evidence>
<keyword evidence="2" id="KW-0732">Signal</keyword>
<feature type="chain" id="PRO_5047296606" evidence="2">
    <location>
        <begin position="20"/>
        <end position="1225"/>
    </location>
</feature>
<sequence length="1225" mass="135854">MKKILIPISALFIAGLAHAQISSTENYVYSKTYLDYSGTTPTKSSETVQYFDGLGRPKQIVNVKASPLGKDVVTHIEYDQFGRQVKDYLPVPQAGTLNGAIVPTPLANATQPGIYGSEKIYSERILENSPLDRIQQQVQVGNDWTSKPVKFDYDANIAGEVKKYIATSSGATSSGITLSGTYGANQLYKNTITDEDGNKTIEFKNGQGQVLLVRKVISSTENADTYYVYNEYNQLAFVIPPKASATADLTTVLGSLCYMYRYDGRNRLVLKKLPGKGWEYMVYDKQDRLIMTQDAVMGASKQWLFTKYDQFGRIAYTGIYTSSQAYGVAGRAAEQALVDAKGSNNVTRASTAGFTNSGLDVYYDNGSASHPSSVTKLLSVNYYDTYPLYSFNPAFPSTIQGEPVLTQTPSADGRSTKGLPVMSLVKNIEDDSWTKNYIYYDTKGRPVGSYSINHLGGYTQTDSKLDFAGAVQNTITKHLRRANEPEVMVKERFDYDAQNRLLKHYHQVDSWPEQLLADNTYNELSQLSSKKVGSTNGGSPLQSIDYAYNIRGWMTDINKEQMAVPNLGGKLFSYKIKYNQKNGITNADPVLFAGKDVKSKYNGNIAEVDWRAVESLGANPPIEPKRYGYAYDNLNRLTAGYYQNPNNAGSKENTESLDYDLNGNITNLYRTSVMENGNTTATVIDNLGYTYLGNQAVKIKDNSNNKTGYEGTMGSAINYDLNGNMKSMMDKQITGINYNYLNLPNTVDIGLDPITTQIKTKYRADGIKLRKESTKTMIGVAGATWTKETTDYLDGFQYLNKTSSDGGAIEMFSTVPMETNRALEMQAFSLIPIEVDPTPTDPIIKNPHNPELQFFPTAEGFYDYQRKMYIYQYKDHLGNIRVSYTRNNTTGSLEITDANDYYPFGMNHLKTGNAIFGAGKYQNYKYNGKEIQETGMYDYGARFYMPDIGRWGVVDPKAELMRRWSPYNYAFDNPIRFIDPDGRAPVDDHFNKFGRYIGTDNKSTNNVVVHTNSSATKLSQLKGNTGAASLSQLDYSSKGTNKAVSNVLAHYAGEKGISGYTGTYSGSRGSALTMPSGNIFFNTKDLSEGTYDNAYNIKSTLNHEGGKLGHKNENINPDDYTFVNHATVYLNEAKNPDFGKATEKYRVGQATSFGQRVLNAAQKESSYGNDPMNMINEYNNGNTGSVTITPYSGGNGLPTSTTITVSAGNNTYPTKPYEDIKHPQD</sequence>
<evidence type="ECO:0000313" key="6">
    <source>
        <dbReference type="Proteomes" id="UP001235513"/>
    </source>
</evidence>
<evidence type="ECO:0000313" key="5">
    <source>
        <dbReference type="EMBL" id="MDP9961965.1"/>
    </source>
</evidence>
<dbReference type="InterPro" id="IPR050708">
    <property type="entry name" value="T6SS_VgrG/RHS"/>
</dbReference>
<feature type="compositionally biased region" description="Basic and acidic residues" evidence="1">
    <location>
        <begin position="1216"/>
        <end position="1225"/>
    </location>
</feature>
<feature type="domain" description="DUF6443" evidence="4">
    <location>
        <begin position="31"/>
        <end position="153"/>
    </location>
</feature>
<evidence type="ECO:0000256" key="1">
    <source>
        <dbReference type="SAM" id="MobiDB-lite"/>
    </source>
</evidence>
<comment type="caution">
    <text evidence="5">The sequence shown here is derived from an EMBL/GenBank/DDBJ whole genome shotgun (WGS) entry which is preliminary data.</text>
</comment>
<dbReference type="EMBL" id="JAUSRL010000009">
    <property type="protein sequence ID" value="MDP9961965.1"/>
    <property type="molecule type" value="Genomic_DNA"/>
</dbReference>
<proteinExistence type="predicted"/>
<dbReference type="Pfam" id="PF15638">
    <property type="entry name" value="Tox-MPTase2"/>
    <property type="match status" value="1"/>
</dbReference>
<feature type="region of interest" description="Disordered" evidence="1">
    <location>
        <begin position="1204"/>
        <end position="1225"/>
    </location>
</feature>
<dbReference type="RefSeq" id="WP_306846217.1">
    <property type="nucleotide sequence ID" value="NZ_JAUSRL010000009.1"/>
</dbReference>
<dbReference type="PANTHER" id="PTHR32305:SF15">
    <property type="entry name" value="PROTEIN RHSA-RELATED"/>
    <property type="match status" value="1"/>
</dbReference>